<organism evidence="2 3">
    <name type="scientific">Alkalicoccus daliensis</name>
    <dbReference type="NCBI Taxonomy" id="745820"/>
    <lineage>
        <taxon>Bacteria</taxon>
        <taxon>Bacillati</taxon>
        <taxon>Bacillota</taxon>
        <taxon>Bacilli</taxon>
        <taxon>Bacillales</taxon>
        <taxon>Bacillaceae</taxon>
        <taxon>Alkalicoccus</taxon>
    </lineage>
</organism>
<feature type="compositionally biased region" description="Basic and acidic residues" evidence="1">
    <location>
        <begin position="533"/>
        <end position="543"/>
    </location>
</feature>
<evidence type="ECO:0000313" key="2">
    <source>
        <dbReference type="EMBL" id="SDN79296.1"/>
    </source>
</evidence>
<proteinExistence type="predicted"/>
<sequence>MDIEIAKPERMSQSGSSLLRLIQNDELPTLDLLVRESIQNSSDAVLEDKEYLDITFNIRKFRTDQMSRHFHGIDKQLVQRYGGGENQSLVIKDKNTTGLEGPLHIDEVEGDKYGNLLTLIYEISKPQEKEGAGGSWGLGKTIYFRAGMGLVVYYTRIKLSDGSFQSRLAACLVENEKEENTLLEPESKGPKRGIAWWGELRKENQTVPVTNEAEVLEILKDMNVIPFKGEETGTAVILPFVSEEELMQTAKASYEGERYWWLNGLEEYLKVAVQRWYAPRIENRDYKLNKWMKVSINNKVISRTEMLPLFKLVQDLYNASSYTGDKMPSLIINREKIKVEKIHLRNIFEKSGEAGQMVFSKLKKADLKMDPPDNHSAPYAQADVIYNEGDLNPPVITFVRQAGMLINYDATGSWVNNIQPTTGDEYIIGIFVPNSKNLLKNEYGSVSLEEYLRAGEKADHTSWNDHTFGDINPHIVAKIKNQSGKKINDLYKVSEQSPSEVVKTGMGRSLASILLPPEQFGKAASNGNRIKKKSDSKLTDKSKKSSLSINGKAQYDKGKTIIPFQLNIGGKVEKATLKLLVSSETGNISEMKWEDEKEIGTPFPLKVTNLEIEKIETKNNAISVHNVMGQKSAIDGVEIIEPELIYTSKFKVPYGISFHKTVEAAAIISGRIEFQSSERSLKATISNMDEVGE</sequence>
<evidence type="ECO:0000313" key="3">
    <source>
        <dbReference type="Proteomes" id="UP000198778"/>
    </source>
</evidence>
<feature type="region of interest" description="Disordered" evidence="1">
    <location>
        <begin position="524"/>
        <end position="543"/>
    </location>
</feature>
<evidence type="ECO:0008006" key="4">
    <source>
        <dbReference type="Google" id="ProtNLM"/>
    </source>
</evidence>
<protein>
    <recommendedName>
        <fullName evidence="4">Histidine kinase-, DNA gyrase B-, and HSP90-like ATPase</fullName>
    </recommendedName>
</protein>
<dbReference type="AlphaFoldDB" id="A0A1H0EAG6"/>
<keyword evidence="3" id="KW-1185">Reference proteome</keyword>
<reference evidence="3" key="1">
    <citation type="submission" date="2016-10" db="EMBL/GenBank/DDBJ databases">
        <authorList>
            <person name="Varghese N."/>
            <person name="Submissions S."/>
        </authorList>
    </citation>
    <scope>NUCLEOTIDE SEQUENCE [LARGE SCALE GENOMIC DNA]</scope>
    <source>
        <strain evidence="3">CGMCC 1.10369</strain>
    </source>
</reference>
<name>A0A1H0EAG6_9BACI</name>
<dbReference type="EMBL" id="FNIL01000003">
    <property type="protein sequence ID" value="SDN79296.1"/>
    <property type="molecule type" value="Genomic_DNA"/>
</dbReference>
<accession>A0A1H0EAG6</accession>
<dbReference type="STRING" id="745820.SAMN04488053_103260"/>
<evidence type="ECO:0000256" key="1">
    <source>
        <dbReference type="SAM" id="MobiDB-lite"/>
    </source>
</evidence>
<gene>
    <name evidence="2" type="ORF">SAMN04488053_103260</name>
</gene>
<dbReference type="Proteomes" id="UP000198778">
    <property type="component" value="Unassembled WGS sequence"/>
</dbReference>